<comment type="caution">
    <text evidence="1">The sequence shown here is derived from an EMBL/GenBank/DDBJ whole genome shotgun (WGS) entry which is preliminary data.</text>
</comment>
<evidence type="ECO:0000313" key="1">
    <source>
        <dbReference type="EMBL" id="KAH3709189.1"/>
    </source>
</evidence>
<keyword evidence="2" id="KW-1185">Reference proteome</keyword>
<reference evidence="1" key="1">
    <citation type="journal article" date="2019" name="bioRxiv">
        <title>The Genome of the Zebra Mussel, Dreissena polymorpha: A Resource for Invasive Species Research.</title>
        <authorList>
            <person name="McCartney M.A."/>
            <person name="Auch B."/>
            <person name="Kono T."/>
            <person name="Mallez S."/>
            <person name="Zhang Y."/>
            <person name="Obille A."/>
            <person name="Becker A."/>
            <person name="Abrahante J.E."/>
            <person name="Garbe J."/>
            <person name="Badalamenti J.P."/>
            <person name="Herman A."/>
            <person name="Mangelson H."/>
            <person name="Liachko I."/>
            <person name="Sullivan S."/>
            <person name="Sone E.D."/>
            <person name="Koren S."/>
            <person name="Silverstein K.A.T."/>
            <person name="Beckman K.B."/>
            <person name="Gohl D.M."/>
        </authorList>
    </citation>
    <scope>NUCLEOTIDE SEQUENCE</scope>
    <source>
        <strain evidence="1">Duluth1</strain>
        <tissue evidence="1">Whole animal</tissue>
    </source>
</reference>
<name>A0A9D4BUD1_DREPO</name>
<reference evidence="1" key="2">
    <citation type="submission" date="2020-11" db="EMBL/GenBank/DDBJ databases">
        <authorList>
            <person name="McCartney M.A."/>
            <person name="Auch B."/>
            <person name="Kono T."/>
            <person name="Mallez S."/>
            <person name="Becker A."/>
            <person name="Gohl D.M."/>
            <person name="Silverstein K.A.T."/>
            <person name="Koren S."/>
            <person name="Bechman K.B."/>
            <person name="Herman A."/>
            <person name="Abrahante J.E."/>
            <person name="Garbe J."/>
        </authorList>
    </citation>
    <scope>NUCLEOTIDE SEQUENCE</scope>
    <source>
        <strain evidence="1">Duluth1</strain>
        <tissue evidence="1">Whole animal</tissue>
    </source>
</reference>
<dbReference type="AlphaFoldDB" id="A0A9D4BUD1"/>
<protein>
    <submittedName>
        <fullName evidence="1">Uncharacterized protein</fullName>
    </submittedName>
</protein>
<dbReference type="EMBL" id="JAIWYP010000014">
    <property type="protein sequence ID" value="KAH3709189.1"/>
    <property type="molecule type" value="Genomic_DNA"/>
</dbReference>
<evidence type="ECO:0000313" key="2">
    <source>
        <dbReference type="Proteomes" id="UP000828390"/>
    </source>
</evidence>
<organism evidence="1 2">
    <name type="scientific">Dreissena polymorpha</name>
    <name type="common">Zebra mussel</name>
    <name type="synonym">Mytilus polymorpha</name>
    <dbReference type="NCBI Taxonomy" id="45954"/>
    <lineage>
        <taxon>Eukaryota</taxon>
        <taxon>Metazoa</taxon>
        <taxon>Spiralia</taxon>
        <taxon>Lophotrochozoa</taxon>
        <taxon>Mollusca</taxon>
        <taxon>Bivalvia</taxon>
        <taxon>Autobranchia</taxon>
        <taxon>Heteroconchia</taxon>
        <taxon>Euheterodonta</taxon>
        <taxon>Imparidentia</taxon>
        <taxon>Neoheterodontei</taxon>
        <taxon>Myida</taxon>
        <taxon>Dreissenoidea</taxon>
        <taxon>Dreissenidae</taxon>
        <taxon>Dreissena</taxon>
    </lineage>
</organism>
<dbReference type="Proteomes" id="UP000828390">
    <property type="component" value="Unassembled WGS sequence"/>
</dbReference>
<gene>
    <name evidence="1" type="ORF">DPMN_068651</name>
</gene>
<sequence>MLQTVWESPVAAKTVLARRRIYESLLHVPHRSGRLSGTIADSLGVSSRCPDDHDIVADCLGVSCRCPDGFGTVSDCL</sequence>
<accession>A0A9D4BUD1</accession>
<proteinExistence type="predicted"/>